<evidence type="ECO:0000313" key="2">
    <source>
        <dbReference type="EMBL" id="WOH02134.1"/>
    </source>
</evidence>
<name>A0A164Z9J1_DAUCS</name>
<keyword evidence="3" id="KW-1185">Reference proteome</keyword>
<reference evidence="2" key="1">
    <citation type="journal article" date="2016" name="Nat. Genet.">
        <title>A high-quality carrot genome assembly provides new insights into carotenoid accumulation and asterid genome evolution.</title>
        <authorList>
            <person name="Iorizzo M."/>
            <person name="Ellison S."/>
            <person name="Senalik D."/>
            <person name="Zeng P."/>
            <person name="Satapoomin P."/>
            <person name="Huang J."/>
            <person name="Bowman M."/>
            <person name="Iovene M."/>
            <person name="Sanseverino W."/>
            <person name="Cavagnaro P."/>
            <person name="Yildiz M."/>
            <person name="Macko-Podgorni A."/>
            <person name="Moranska E."/>
            <person name="Grzebelus E."/>
            <person name="Grzebelus D."/>
            <person name="Ashrafi H."/>
            <person name="Zheng Z."/>
            <person name="Cheng S."/>
            <person name="Spooner D."/>
            <person name="Van Deynze A."/>
            <person name="Simon P."/>
        </authorList>
    </citation>
    <scope>NUCLEOTIDE SEQUENCE</scope>
    <source>
        <tissue evidence="2">Leaf</tissue>
    </source>
</reference>
<gene>
    <name evidence="2" type="ORF">DCAR_0521522</name>
</gene>
<feature type="region of interest" description="Disordered" evidence="1">
    <location>
        <begin position="22"/>
        <end position="51"/>
    </location>
</feature>
<sequence>MAVFKKGMQAKPWMEVAPSRIISPQKPSCTPKLATIREERNEDYEDGNDQD</sequence>
<dbReference type="OMA" id="QAKPWME"/>
<organism evidence="2 3">
    <name type="scientific">Daucus carota subsp. sativus</name>
    <name type="common">Carrot</name>
    <dbReference type="NCBI Taxonomy" id="79200"/>
    <lineage>
        <taxon>Eukaryota</taxon>
        <taxon>Viridiplantae</taxon>
        <taxon>Streptophyta</taxon>
        <taxon>Embryophyta</taxon>
        <taxon>Tracheophyta</taxon>
        <taxon>Spermatophyta</taxon>
        <taxon>Magnoliopsida</taxon>
        <taxon>eudicotyledons</taxon>
        <taxon>Gunneridae</taxon>
        <taxon>Pentapetalae</taxon>
        <taxon>asterids</taxon>
        <taxon>campanulids</taxon>
        <taxon>Apiales</taxon>
        <taxon>Apiaceae</taxon>
        <taxon>Apioideae</taxon>
        <taxon>Scandiceae</taxon>
        <taxon>Daucinae</taxon>
        <taxon>Daucus</taxon>
        <taxon>Daucus sect. Daucus</taxon>
    </lineage>
</organism>
<proteinExistence type="predicted"/>
<reference evidence="2" key="2">
    <citation type="submission" date="2022-03" db="EMBL/GenBank/DDBJ databases">
        <title>Draft title - Genomic analysis of global carrot germplasm unveils the trajectory of domestication and the origin of high carotenoid orange carrot.</title>
        <authorList>
            <person name="Iorizzo M."/>
            <person name="Ellison S."/>
            <person name="Senalik D."/>
            <person name="Macko-Podgorni A."/>
            <person name="Grzebelus D."/>
            <person name="Bostan H."/>
            <person name="Rolling W."/>
            <person name="Curaba J."/>
            <person name="Simon P."/>
        </authorList>
    </citation>
    <scope>NUCLEOTIDE SEQUENCE</scope>
    <source>
        <tissue evidence="2">Leaf</tissue>
    </source>
</reference>
<dbReference type="AlphaFoldDB" id="A0A164Z9J1"/>
<dbReference type="EMBL" id="CP093347">
    <property type="protein sequence ID" value="WOH02134.1"/>
    <property type="molecule type" value="Genomic_DNA"/>
</dbReference>
<protein>
    <submittedName>
        <fullName evidence="2">Uncharacterized protein</fullName>
    </submittedName>
</protein>
<evidence type="ECO:0000313" key="3">
    <source>
        <dbReference type="Proteomes" id="UP000077755"/>
    </source>
</evidence>
<dbReference type="PANTHER" id="PTHR36063">
    <property type="entry name" value="ARABIDOPSIS THALIANA GENOMIC DNA, CHROMOSOME 5, P1 CLONE:MOK16"/>
    <property type="match status" value="1"/>
</dbReference>
<accession>A0A164Z9J1</accession>
<dbReference type="PANTHER" id="PTHR36063:SF1">
    <property type="entry name" value="ARABIDOPSIS THALIANA GENOMIC DNA, CHROMOSOME 5, P1 CLONE:MOK16"/>
    <property type="match status" value="1"/>
</dbReference>
<dbReference type="Gramene" id="KZM95567">
    <property type="protein sequence ID" value="KZM95567"/>
    <property type="gene ID" value="DCAR_018809"/>
</dbReference>
<evidence type="ECO:0000256" key="1">
    <source>
        <dbReference type="SAM" id="MobiDB-lite"/>
    </source>
</evidence>
<dbReference type="Proteomes" id="UP000077755">
    <property type="component" value="Chromosome 5"/>
</dbReference>
<feature type="compositionally biased region" description="Acidic residues" evidence="1">
    <location>
        <begin position="41"/>
        <end position="51"/>
    </location>
</feature>